<organism evidence="1 2">
    <name type="scientific">Portunus trituberculatus</name>
    <name type="common">Swimming crab</name>
    <name type="synonym">Neptunus trituberculatus</name>
    <dbReference type="NCBI Taxonomy" id="210409"/>
    <lineage>
        <taxon>Eukaryota</taxon>
        <taxon>Metazoa</taxon>
        <taxon>Ecdysozoa</taxon>
        <taxon>Arthropoda</taxon>
        <taxon>Crustacea</taxon>
        <taxon>Multicrustacea</taxon>
        <taxon>Malacostraca</taxon>
        <taxon>Eumalacostraca</taxon>
        <taxon>Eucarida</taxon>
        <taxon>Decapoda</taxon>
        <taxon>Pleocyemata</taxon>
        <taxon>Brachyura</taxon>
        <taxon>Eubrachyura</taxon>
        <taxon>Portunoidea</taxon>
        <taxon>Portunidae</taxon>
        <taxon>Portuninae</taxon>
        <taxon>Portunus</taxon>
    </lineage>
</organism>
<accession>A0A5B7K895</accession>
<keyword evidence="2" id="KW-1185">Reference proteome</keyword>
<comment type="caution">
    <text evidence="1">The sequence shown here is derived from an EMBL/GenBank/DDBJ whole genome shotgun (WGS) entry which is preliminary data.</text>
</comment>
<name>A0A5B7K895_PORTR</name>
<protein>
    <submittedName>
        <fullName evidence="1">Uncharacterized protein</fullName>
    </submittedName>
</protein>
<dbReference type="EMBL" id="VSRR010133308">
    <property type="protein sequence ID" value="MPD02834.1"/>
    <property type="molecule type" value="Genomic_DNA"/>
</dbReference>
<proteinExistence type="predicted"/>
<evidence type="ECO:0000313" key="2">
    <source>
        <dbReference type="Proteomes" id="UP000324222"/>
    </source>
</evidence>
<reference evidence="1 2" key="1">
    <citation type="submission" date="2019-05" db="EMBL/GenBank/DDBJ databases">
        <title>Another draft genome of Portunus trituberculatus and its Hox gene families provides insights of decapod evolution.</title>
        <authorList>
            <person name="Jeong J.-H."/>
            <person name="Song I."/>
            <person name="Kim S."/>
            <person name="Choi T."/>
            <person name="Kim D."/>
            <person name="Ryu S."/>
            <person name="Kim W."/>
        </authorList>
    </citation>
    <scope>NUCLEOTIDE SEQUENCE [LARGE SCALE GENOMIC DNA]</scope>
    <source>
        <tissue evidence="1">Muscle</tissue>
    </source>
</reference>
<sequence length="67" mass="7794">MNVLNSSVNVDRVNENFPNKLRLSWVLWVLQDFPLRKPSDCREELGRKLNHNVSGEVLVLLSRFLTS</sequence>
<dbReference type="AlphaFoldDB" id="A0A5B7K895"/>
<evidence type="ECO:0000313" key="1">
    <source>
        <dbReference type="EMBL" id="MPD02834.1"/>
    </source>
</evidence>
<dbReference type="Proteomes" id="UP000324222">
    <property type="component" value="Unassembled WGS sequence"/>
</dbReference>
<gene>
    <name evidence="1" type="ORF">E2C01_098439</name>
</gene>